<proteinExistence type="predicted"/>
<name>A0A1H4KC80_STRMJ</name>
<dbReference type="SUPFAM" id="SSF54593">
    <property type="entry name" value="Glyoxalase/Bleomycin resistance protein/Dihydroxybiphenyl dioxygenase"/>
    <property type="match status" value="1"/>
</dbReference>
<feature type="domain" description="VOC" evidence="2">
    <location>
        <begin position="12"/>
        <end position="127"/>
    </location>
</feature>
<dbReference type="InterPro" id="IPR037523">
    <property type="entry name" value="VOC_core"/>
</dbReference>
<keyword evidence="3" id="KW-0223">Dioxygenase</keyword>
<dbReference type="PANTHER" id="PTHR43048">
    <property type="entry name" value="METHYLMALONYL-COA EPIMERASE"/>
    <property type="match status" value="1"/>
</dbReference>
<accession>A0A1H4KC80</accession>
<dbReference type="CDD" id="cd08362">
    <property type="entry name" value="BphC5-RrK37_N_like"/>
    <property type="match status" value="1"/>
</dbReference>
<evidence type="ECO:0000313" key="3">
    <source>
        <dbReference type="EMBL" id="SEB55638.1"/>
    </source>
</evidence>
<dbReference type="AlphaFoldDB" id="A0A1H4KC80"/>
<keyword evidence="1" id="KW-0479">Metal-binding</keyword>
<dbReference type="EMBL" id="FNST01000002">
    <property type="protein sequence ID" value="SEB55638.1"/>
    <property type="molecule type" value="Genomic_DNA"/>
</dbReference>
<dbReference type="GO" id="GO:0051213">
    <property type="term" value="F:dioxygenase activity"/>
    <property type="evidence" value="ECO:0007669"/>
    <property type="project" value="UniProtKB-KW"/>
</dbReference>
<evidence type="ECO:0000259" key="2">
    <source>
        <dbReference type="PROSITE" id="PS51819"/>
    </source>
</evidence>
<dbReference type="Gene3D" id="3.10.180.10">
    <property type="entry name" value="2,3-Dihydroxybiphenyl 1,2-Dioxygenase, domain 1"/>
    <property type="match status" value="2"/>
</dbReference>
<sequence>MTTNTVAPLITHLRHVDIAMPNFAEQRAFYQETWGLTETAHDSGVSFLAAEGSPEQYVVRLRQDGQKRTDLIAFGAAGPADVDALAERLIAQGVRLVHEPRVMDTPGGGYGVQFFDNEGRVVEVSADVAVRKHRKIEAREPVPVKLSHVLMNTPTPEATVRWYTDHLGFRLTDTMCIGDREIMWFLRCNTFHHSFGFVRGPHAAFHHASFEMRGIDEFMRGTGRLHRLGYERLWGPGRHLAGDNSFSYFLDKAGNTVEYTTEVETIDQDTWHPHLYDVRDPANSDVWGTANDMNEFVAARSQNDVDRGLFVAPPM</sequence>
<dbReference type="RefSeq" id="WP_093460082.1">
    <property type="nucleotide sequence ID" value="NZ_FNST01000002.1"/>
</dbReference>
<feature type="domain" description="VOC" evidence="2">
    <location>
        <begin position="145"/>
        <end position="262"/>
    </location>
</feature>
<dbReference type="PROSITE" id="PS51819">
    <property type="entry name" value="VOC"/>
    <property type="match status" value="2"/>
</dbReference>
<dbReference type="InterPro" id="IPR004360">
    <property type="entry name" value="Glyas_Fos-R_dOase_dom"/>
</dbReference>
<keyword evidence="3" id="KW-0560">Oxidoreductase</keyword>
<evidence type="ECO:0000256" key="1">
    <source>
        <dbReference type="ARBA" id="ARBA00022723"/>
    </source>
</evidence>
<dbReference type="PANTHER" id="PTHR43048:SF3">
    <property type="entry name" value="METHYLMALONYL-COA EPIMERASE, MITOCHONDRIAL"/>
    <property type="match status" value="1"/>
</dbReference>
<keyword evidence="4" id="KW-1185">Reference proteome</keyword>
<dbReference type="Proteomes" id="UP000198609">
    <property type="component" value="Unassembled WGS sequence"/>
</dbReference>
<organism evidence="3 4">
    <name type="scientific">Streptomyces melanosporofaciens</name>
    <dbReference type="NCBI Taxonomy" id="67327"/>
    <lineage>
        <taxon>Bacteria</taxon>
        <taxon>Bacillati</taxon>
        <taxon>Actinomycetota</taxon>
        <taxon>Actinomycetes</taxon>
        <taxon>Kitasatosporales</taxon>
        <taxon>Streptomycetaceae</taxon>
        <taxon>Streptomyces</taxon>
        <taxon>Streptomyces violaceusniger group</taxon>
    </lineage>
</organism>
<evidence type="ECO:0000313" key="4">
    <source>
        <dbReference type="Proteomes" id="UP000198609"/>
    </source>
</evidence>
<dbReference type="GO" id="GO:0046872">
    <property type="term" value="F:metal ion binding"/>
    <property type="evidence" value="ECO:0007669"/>
    <property type="project" value="UniProtKB-KW"/>
</dbReference>
<dbReference type="GO" id="GO:0004493">
    <property type="term" value="F:methylmalonyl-CoA epimerase activity"/>
    <property type="evidence" value="ECO:0007669"/>
    <property type="project" value="TreeGrafter"/>
</dbReference>
<reference evidence="4" key="1">
    <citation type="submission" date="2016-10" db="EMBL/GenBank/DDBJ databases">
        <authorList>
            <person name="Varghese N."/>
            <person name="Submissions S."/>
        </authorList>
    </citation>
    <scope>NUCLEOTIDE SEQUENCE [LARGE SCALE GENOMIC DNA]</scope>
    <source>
        <strain evidence="4">DSM 40318</strain>
    </source>
</reference>
<dbReference type="InterPro" id="IPR051785">
    <property type="entry name" value="MMCE/EMCE_epimerase"/>
</dbReference>
<dbReference type="GO" id="GO:0046491">
    <property type="term" value="P:L-methylmalonyl-CoA metabolic process"/>
    <property type="evidence" value="ECO:0007669"/>
    <property type="project" value="TreeGrafter"/>
</dbReference>
<gene>
    <name evidence="3" type="ORF">SAMN04490356_0544</name>
</gene>
<dbReference type="InterPro" id="IPR029068">
    <property type="entry name" value="Glyas_Bleomycin-R_OHBP_Dase"/>
</dbReference>
<protein>
    <submittedName>
        <fullName evidence="3">Catechol-2,3-dioxygenase</fullName>
    </submittedName>
</protein>
<dbReference type="Pfam" id="PF00903">
    <property type="entry name" value="Glyoxalase"/>
    <property type="match status" value="2"/>
</dbReference>